<feature type="transmembrane region" description="Helical" evidence="1">
    <location>
        <begin position="76"/>
        <end position="99"/>
    </location>
</feature>
<feature type="transmembrane region" description="Helical" evidence="1">
    <location>
        <begin position="106"/>
        <end position="125"/>
    </location>
</feature>
<dbReference type="Proteomes" id="UP000694300">
    <property type="component" value="Unassembled WGS sequence"/>
</dbReference>
<evidence type="ECO:0000313" key="3">
    <source>
        <dbReference type="Proteomes" id="UP000694300"/>
    </source>
</evidence>
<feature type="transmembrane region" description="Helical" evidence="1">
    <location>
        <begin position="131"/>
        <end position="149"/>
    </location>
</feature>
<comment type="caution">
    <text evidence="2">The sequence shown here is derived from an EMBL/GenBank/DDBJ whole genome shotgun (WGS) entry which is preliminary data.</text>
</comment>
<name>A0ABS6U2Y8_9PSEU</name>
<keyword evidence="3" id="KW-1185">Reference proteome</keyword>
<reference evidence="2 3" key="1">
    <citation type="submission" date="2020-11" db="EMBL/GenBank/DDBJ databases">
        <title>Pseudonocardia abyssalis sp. nov. and Pseudonocardia oceani sp. nov., description and phylogenomic analysis of two novel actinomycetes isolated from the deep Southern Ocean.</title>
        <authorList>
            <person name="Parra J."/>
        </authorList>
    </citation>
    <scope>NUCLEOTIDE SEQUENCE [LARGE SCALE GENOMIC DNA]</scope>
    <source>
        <strain evidence="3">KRD185</strain>
    </source>
</reference>
<dbReference type="RefSeq" id="WP_218595024.1">
    <property type="nucleotide sequence ID" value="NZ_JADQDE010000337.1"/>
</dbReference>
<gene>
    <name evidence="2" type="ORF">I4I82_02085</name>
</gene>
<feature type="transmembrane region" description="Helical" evidence="1">
    <location>
        <begin position="6"/>
        <end position="22"/>
    </location>
</feature>
<proteinExistence type="predicted"/>
<feature type="transmembrane region" description="Helical" evidence="1">
    <location>
        <begin position="43"/>
        <end position="64"/>
    </location>
</feature>
<sequence length="168" mass="18135">MDQPIFWGTLLTVTVLVAALRLRTARPLLDRRAIAVGRVELGVAGLSVLVLAFHCAAMFFGAWVDAIPGAGAPADAVRAMGIASHWAYWLPATILLLAWRRVWWPALALLFVALLGVGITMFWPYPLTTHLAWLAAAIVVSLFISTALLRSVPPANSHPGAQHPARTE</sequence>
<dbReference type="EMBL" id="JADQDF010000001">
    <property type="protein sequence ID" value="MBW0126484.1"/>
    <property type="molecule type" value="Genomic_DNA"/>
</dbReference>
<protein>
    <recommendedName>
        <fullName evidence="4">Integral membrane protein</fullName>
    </recommendedName>
</protein>
<organism evidence="2 3">
    <name type="scientific">Pseudonocardia oceani</name>
    <dbReference type="NCBI Taxonomy" id="2792013"/>
    <lineage>
        <taxon>Bacteria</taxon>
        <taxon>Bacillati</taxon>
        <taxon>Actinomycetota</taxon>
        <taxon>Actinomycetes</taxon>
        <taxon>Pseudonocardiales</taxon>
        <taxon>Pseudonocardiaceae</taxon>
        <taxon>Pseudonocardia</taxon>
    </lineage>
</organism>
<evidence type="ECO:0000313" key="2">
    <source>
        <dbReference type="EMBL" id="MBW0126484.1"/>
    </source>
</evidence>
<accession>A0ABS6U2Y8</accession>
<keyword evidence="1" id="KW-0472">Membrane</keyword>
<evidence type="ECO:0008006" key="4">
    <source>
        <dbReference type="Google" id="ProtNLM"/>
    </source>
</evidence>
<keyword evidence="1" id="KW-1133">Transmembrane helix</keyword>
<keyword evidence="1" id="KW-0812">Transmembrane</keyword>
<evidence type="ECO:0000256" key="1">
    <source>
        <dbReference type="SAM" id="Phobius"/>
    </source>
</evidence>